<dbReference type="AlphaFoldDB" id="A0A087FWF6"/>
<accession>A0A087FWF6</accession>
<evidence type="ECO:0000313" key="1">
    <source>
        <dbReference type="EMBL" id="KFK21958.1"/>
    </source>
</evidence>
<evidence type="ECO:0000313" key="2">
    <source>
        <dbReference type="Proteomes" id="UP000029120"/>
    </source>
</evidence>
<name>A0A087FWF6_ARAAL</name>
<proteinExistence type="predicted"/>
<gene>
    <name evidence="1" type="ORF">AALP_AAs48252U000700</name>
</gene>
<keyword evidence="2" id="KW-1185">Reference proteome</keyword>
<organism evidence="1 2">
    <name type="scientific">Arabis alpina</name>
    <name type="common">Alpine rock-cress</name>
    <dbReference type="NCBI Taxonomy" id="50452"/>
    <lineage>
        <taxon>Eukaryota</taxon>
        <taxon>Viridiplantae</taxon>
        <taxon>Streptophyta</taxon>
        <taxon>Embryophyta</taxon>
        <taxon>Tracheophyta</taxon>
        <taxon>Spermatophyta</taxon>
        <taxon>Magnoliopsida</taxon>
        <taxon>eudicotyledons</taxon>
        <taxon>Gunneridae</taxon>
        <taxon>Pentapetalae</taxon>
        <taxon>rosids</taxon>
        <taxon>malvids</taxon>
        <taxon>Brassicales</taxon>
        <taxon>Brassicaceae</taxon>
        <taxon>Arabideae</taxon>
        <taxon>Arabis</taxon>
    </lineage>
</organism>
<dbReference type="Proteomes" id="UP000029120">
    <property type="component" value="Unassembled WGS sequence"/>
</dbReference>
<dbReference type="EMBL" id="KL994151">
    <property type="protein sequence ID" value="KFK21958.1"/>
    <property type="molecule type" value="Genomic_DNA"/>
</dbReference>
<sequence length="50" mass="5902">MEIESQKMRFIIFTYQWRQVCRRSSARSSVNPFGVAWIKTEGMLVVESSM</sequence>
<reference evidence="2" key="1">
    <citation type="journal article" date="2015" name="Nat. Plants">
        <title>Genome expansion of Arabis alpina linked with retrotransposition and reduced symmetric DNA methylation.</title>
        <authorList>
            <person name="Willing E.M."/>
            <person name="Rawat V."/>
            <person name="Mandakova T."/>
            <person name="Maumus F."/>
            <person name="James G.V."/>
            <person name="Nordstroem K.J."/>
            <person name="Becker C."/>
            <person name="Warthmann N."/>
            <person name="Chica C."/>
            <person name="Szarzynska B."/>
            <person name="Zytnicki M."/>
            <person name="Albani M.C."/>
            <person name="Kiefer C."/>
            <person name="Bergonzi S."/>
            <person name="Castaings L."/>
            <person name="Mateos J.L."/>
            <person name="Berns M.C."/>
            <person name="Bujdoso N."/>
            <person name="Piofczyk T."/>
            <person name="de Lorenzo L."/>
            <person name="Barrero-Sicilia C."/>
            <person name="Mateos I."/>
            <person name="Piednoel M."/>
            <person name="Hagmann J."/>
            <person name="Chen-Min-Tao R."/>
            <person name="Iglesias-Fernandez R."/>
            <person name="Schuster S.C."/>
            <person name="Alonso-Blanco C."/>
            <person name="Roudier F."/>
            <person name="Carbonero P."/>
            <person name="Paz-Ares J."/>
            <person name="Davis S.J."/>
            <person name="Pecinka A."/>
            <person name="Quesneville H."/>
            <person name="Colot V."/>
            <person name="Lysak M.A."/>
            <person name="Weigel D."/>
            <person name="Coupland G."/>
            <person name="Schneeberger K."/>
        </authorList>
    </citation>
    <scope>NUCLEOTIDE SEQUENCE [LARGE SCALE GENOMIC DNA]</scope>
    <source>
        <strain evidence="2">cv. Pajares</strain>
    </source>
</reference>
<protein>
    <submittedName>
        <fullName evidence="1">Uncharacterized protein</fullName>
    </submittedName>
</protein>
<dbReference type="Gramene" id="KFK21958">
    <property type="protein sequence ID" value="KFK21958"/>
    <property type="gene ID" value="AALP_AAs48252U000700"/>
</dbReference>